<evidence type="ECO:0000256" key="4">
    <source>
        <dbReference type="ARBA" id="ARBA00022898"/>
    </source>
</evidence>
<dbReference type="InterPro" id="IPR015424">
    <property type="entry name" value="PyrdxlP-dep_Trfase"/>
</dbReference>
<evidence type="ECO:0000256" key="3">
    <source>
        <dbReference type="ARBA" id="ARBA00022679"/>
    </source>
</evidence>
<proteinExistence type="predicted"/>
<keyword evidence="4" id="KW-0663">Pyridoxal phosphate</keyword>
<dbReference type="Proteomes" id="UP001500051">
    <property type="component" value="Unassembled WGS sequence"/>
</dbReference>
<organism evidence="6 7">
    <name type="scientific">Microlunatus aurantiacus</name>
    <dbReference type="NCBI Taxonomy" id="446786"/>
    <lineage>
        <taxon>Bacteria</taxon>
        <taxon>Bacillati</taxon>
        <taxon>Actinomycetota</taxon>
        <taxon>Actinomycetes</taxon>
        <taxon>Propionibacteriales</taxon>
        <taxon>Propionibacteriaceae</taxon>
        <taxon>Microlunatus</taxon>
    </lineage>
</organism>
<gene>
    <name evidence="6" type="ORF">GCM10022204_21550</name>
</gene>
<dbReference type="PANTHER" id="PTHR43807:SF20">
    <property type="entry name" value="FI04487P"/>
    <property type="match status" value="1"/>
</dbReference>
<dbReference type="CDD" id="cd00609">
    <property type="entry name" value="AAT_like"/>
    <property type="match status" value="1"/>
</dbReference>
<evidence type="ECO:0000256" key="2">
    <source>
        <dbReference type="ARBA" id="ARBA00022576"/>
    </source>
</evidence>
<dbReference type="InterPro" id="IPR015421">
    <property type="entry name" value="PyrdxlP-dep_Trfase_major"/>
</dbReference>
<reference evidence="7" key="1">
    <citation type="journal article" date="2019" name="Int. J. Syst. Evol. Microbiol.">
        <title>The Global Catalogue of Microorganisms (GCM) 10K type strain sequencing project: providing services to taxonomists for standard genome sequencing and annotation.</title>
        <authorList>
            <consortium name="The Broad Institute Genomics Platform"/>
            <consortium name="The Broad Institute Genome Sequencing Center for Infectious Disease"/>
            <person name="Wu L."/>
            <person name="Ma J."/>
        </authorList>
    </citation>
    <scope>NUCLEOTIDE SEQUENCE [LARGE SCALE GENOMIC DNA]</scope>
    <source>
        <strain evidence="7">JCM 16548</strain>
    </source>
</reference>
<comment type="cofactor">
    <cofactor evidence="1">
        <name>pyridoxal 5'-phosphate</name>
        <dbReference type="ChEBI" id="CHEBI:597326"/>
    </cofactor>
</comment>
<keyword evidence="3" id="KW-0808">Transferase</keyword>
<dbReference type="Gene3D" id="3.40.640.10">
    <property type="entry name" value="Type I PLP-dependent aspartate aminotransferase-like (Major domain)"/>
    <property type="match status" value="1"/>
</dbReference>
<keyword evidence="7" id="KW-1185">Reference proteome</keyword>
<dbReference type="InterPro" id="IPR004839">
    <property type="entry name" value="Aminotransferase_I/II_large"/>
</dbReference>
<dbReference type="Gene3D" id="3.90.1150.10">
    <property type="entry name" value="Aspartate Aminotransferase, domain 1"/>
    <property type="match status" value="1"/>
</dbReference>
<protein>
    <submittedName>
        <fullName evidence="6">Pyridoxal phosphate-dependent aminotransferase</fullName>
    </submittedName>
</protein>
<accession>A0ABP7DCR5</accession>
<dbReference type="NCBIfam" id="NF005855">
    <property type="entry name" value="PRK07777.1"/>
    <property type="match status" value="1"/>
</dbReference>
<evidence type="ECO:0000313" key="6">
    <source>
        <dbReference type="EMBL" id="GAA3703897.1"/>
    </source>
</evidence>
<dbReference type="PANTHER" id="PTHR43807">
    <property type="entry name" value="FI04487P"/>
    <property type="match status" value="1"/>
</dbReference>
<dbReference type="EMBL" id="BAAAYX010000005">
    <property type="protein sequence ID" value="GAA3703897.1"/>
    <property type="molecule type" value="Genomic_DNA"/>
</dbReference>
<evidence type="ECO:0000313" key="7">
    <source>
        <dbReference type="Proteomes" id="UP001500051"/>
    </source>
</evidence>
<evidence type="ECO:0000259" key="5">
    <source>
        <dbReference type="Pfam" id="PF00155"/>
    </source>
</evidence>
<name>A0ABP7DCR5_9ACTN</name>
<dbReference type="GO" id="GO:0008483">
    <property type="term" value="F:transaminase activity"/>
    <property type="evidence" value="ECO:0007669"/>
    <property type="project" value="UniProtKB-KW"/>
</dbReference>
<evidence type="ECO:0000256" key="1">
    <source>
        <dbReference type="ARBA" id="ARBA00001933"/>
    </source>
</evidence>
<sequence length="394" mass="42041">MATVDVSSSRFKAGRVGSTAATVFAEMSALAVATDSVNLGQGFPDYDGPDFMLAAAERAIAEGVNQYPPGRGTAALRQAVVDHGRRHYGLDYDPEREVIITTGATEALAAAILAFVDPGDEVIALEPFYDSYAASVALAGGRIVGVGVFGPDFVLDLEELRAVVTPRTKMILVNSPHNPTGTVLGRPELATIAELAVEHDLLVVCDEVYEHLVFDGVEHLPLAGFPGMRERTLRISSSGKTFSATGWKIGWALGPAQLVTELTAVKQFLTYVSGAPFQPAIALALDQGDAWVAAARDELQGKRDRLAEGLRSVGLQPAIPLGTYFMTTDVRPLGYDDGVAFCRDLPHRCGVVAIPHQVFYARTGAGRPYVRWAFCKSDPVLDEAARRLAGLNAS</sequence>
<dbReference type="RefSeq" id="WP_344812350.1">
    <property type="nucleotide sequence ID" value="NZ_BAAAYX010000005.1"/>
</dbReference>
<dbReference type="Pfam" id="PF00155">
    <property type="entry name" value="Aminotran_1_2"/>
    <property type="match status" value="1"/>
</dbReference>
<keyword evidence="2 6" id="KW-0032">Aminotransferase</keyword>
<comment type="caution">
    <text evidence="6">The sequence shown here is derived from an EMBL/GenBank/DDBJ whole genome shotgun (WGS) entry which is preliminary data.</text>
</comment>
<dbReference type="InterPro" id="IPR015422">
    <property type="entry name" value="PyrdxlP-dep_Trfase_small"/>
</dbReference>
<dbReference type="SUPFAM" id="SSF53383">
    <property type="entry name" value="PLP-dependent transferases"/>
    <property type="match status" value="1"/>
</dbReference>
<feature type="domain" description="Aminotransferase class I/classII large" evidence="5">
    <location>
        <begin position="35"/>
        <end position="388"/>
    </location>
</feature>
<dbReference type="InterPro" id="IPR051326">
    <property type="entry name" value="Kynurenine-oxoglutarate_AT"/>
</dbReference>